<evidence type="ECO:0000259" key="9">
    <source>
        <dbReference type="PROSITE" id="PS50221"/>
    </source>
</evidence>
<dbReference type="Gene3D" id="2.60.220.50">
    <property type="match status" value="1"/>
</dbReference>
<evidence type="ECO:0000256" key="1">
    <source>
        <dbReference type="ARBA" id="ARBA00004141"/>
    </source>
</evidence>
<comment type="subcellular location">
    <subcellularLocation>
        <location evidence="1">Membrane</location>
        <topology evidence="1">Multi-pass membrane protein</topology>
    </subcellularLocation>
</comment>
<dbReference type="Pfam" id="PF00002">
    <property type="entry name" value="7tm_2"/>
    <property type="match status" value="1"/>
</dbReference>
<feature type="transmembrane region" description="Helical" evidence="8">
    <location>
        <begin position="399"/>
        <end position="420"/>
    </location>
</feature>
<comment type="caution">
    <text evidence="11">The sequence shown here is derived from an EMBL/GenBank/DDBJ whole genome shotgun (WGS) entry which is preliminary data.</text>
</comment>
<dbReference type="InterPro" id="IPR057244">
    <property type="entry name" value="GAIN_B"/>
</dbReference>
<dbReference type="PANTHER" id="PTHR12011">
    <property type="entry name" value="ADHESION G-PROTEIN COUPLED RECEPTOR"/>
    <property type="match status" value="1"/>
</dbReference>
<gene>
    <name evidence="11" type="ORF">FSP39_010881</name>
</gene>
<dbReference type="InterPro" id="IPR000203">
    <property type="entry name" value="GPS"/>
</dbReference>
<dbReference type="PROSITE" id="PS50261">
    <property type="entry name" value="G_PROTEIN_RECEP_F2_4"/>
    <property type="match status" value="1"/>
</dbReference>
<dbReference type="InterPro" id="IPR000832">
    <property type="entry name" value="GPCR_2_secretin-like"/>
</dbReference>
<evidence type="ECO:0000256" key="8">
    <source>
        <dbReference type="SAM" id="Phobius"/>
    </source>
</evidence>
<dbReference type="InterPro" id="IPR017981">
    <property type="entry name" value="GPCR_2-like_7TM"/>
</dbReference>
<dbReference type="Gene3D" id="1.20.1070.10">
    <property type="entry name" value="Rhodopsin 7-helix transmembrane proteins"/>
    <property type="match status" value="1"/>
</dbReference>
<evidence type="ECO:0000256" key="3">
    <source>
        <dbReference type="ARBA" id="ARBA00022692"/>
    </source>
</evidence>
<comment type="similarity">
    <text evidence="2">Belongs to the G-protein coupled receptor 2 family. Adhesion G-protein coupled receptor (ADGR) subfamily.</text>
</comment>
<dbReference type="GO" id="GO:0004930">
    <property type="term" value="F:G protein-coupled receptor activity"/>
    <property type="evidence" value="ECO:0007669"/>
    <property type="project" value="InterPro"/>
</dbReference>
<dbReference type="PRINTS" id="PR00249">
    <property type="entry name" value="GPCRSECRETIN"/>
</dbReference>
<keyword evidence="7" id="KW-0325">Glycoprotein</keyword>
<proteinExistence type="inferred from homology"/>
<evidence type="ECO:0000256" key="5">
    <source>
        <dbReference type="ARBA" id="ARBA00023136"/>
    </source>
</evidence>
<dbReference type="PANTHER" id="PTHR12011:SF471">
    <property type="entry name" value="G-PROTEIN COUPLED RECEPTORS FAMILY 2 PROFILE 2 DOMAIN-CONTAINING PROTEIN"/>
    <property type="match status" value="1"/>
</dbReference>
<dbReference type="EMBL" id="VSWD01000008">
    <property type="protein sequence ID" value="KAK3095158.1"/>
    <property type="molecule type" value="Genomic_DNA"/>
</dbReference>
<evidence type="ECO:0000256" key="2">
    <source>
        <dbReference type="ARBA" id="ARBA00007343"/>
    </source>
</evidence>
<keyword evidence="3 8" id="KW-0812">Transmembrane</keyword>
<feature type="transmembrane region" description="Helical" evidence="8">
    <location>
        <begin position="279"/>
        <end position="303"/>
    </location>
</feature>
<feature type="domain" description="G-protein coupled receptors family 2 profile 2" evidence="10">
    <location>
        <begin position="211"/>
        <end position="450"/>
    </location>
</feature>
<feature type="transmembrane region" description="Helical" evidence="8">
    <location>
        <begin position="426"/>
        <end position="446"/>
    </location>
</feature>
<feature type="transmembrane region" description="Helical" evidence="8">
    <location>
        <begin position="211"/>
        <end position="236"/>
    </location>
</feature>
<evidence type="ECO:0000313" key="12">
    <source>
        <dbReference type="Proteomes" id="UP001186944"/>
    </source>
</evidence>
<evidence type="ECO:0008006" key="13">
    <source>
        <dbReference type="Google" id="ProtNLM"/>
    </source>
</evidence>
<dbReference type="GO" id="GO:0007189">
    <property type="term" value="P:adenylate cyclase-activating G protein-coupled receptor signaling pathway"/>
    <property type="evidence" value="ECO:0007669"/>
    <property type="project" value="TreeGrafter"/>
</dbReference>
<evidence type="ECO:0000259" key="10">
    <source>
        <dbReference type="PROSITE" id="PS50261"/>
    </source>
</evidence>
<dbReference type="PROSITE" id="PS50221">
    <property type="entry name" value="GAIN_B"/>
    <property type="match status" value="1"/>
</dbReference>
<accession>A0AA88Y031</accession>
<dbReference type="AlphaFoldDB" id="A0AA88Y031"/>
<dbReference type="FunFam" id="1.20.1070.10:FF:000058">
    <property type="entry name" value="Adhesion G protein-coupled receptor F5"/>
    <property type="match status" value="1"/>
</dbReference>
<keyword evidence="6" id="KW-1015">Disulfide bond</keyword>
<evidence type="ECO:0000256" key="7">
    <source>
        <dbReference type="ARBA" id="ARBA00023180"/>
    </source>
</evidence>
<evidence type="ECO:0000313" key="11">
    <source>
        <dbReference type="EMBL" id="KAK3095158.1"/>
    </source>
</evidence>
<dbReference type="GO" id="GO:0007166">
    <property type="term" value="P:cell surface receptor signaling pathway"/>
    <property type="evidence" value="ECO:0007669"/>
    <property type="project" value="InterPro"/>
</dbReference>
<keyword evidence="12" id="KW-1185">Reference proteome</keyword>
<feature type="domain" description="GAIN-B" evidence="9">
    <location>
        <begin position="38"/>
        <end position="200"/>
    </location>
</feature>
<sequence>MLITQLQNFSIIIIYRQEVMPDLLYSMENVLAATSMNENINIHTPEIDLFVERVERNLSNGDKFTLSSYVGTIALPVTVFDGKTSRVSVIVYKTVNQRWSVKKGYQNAQIGSNIMSVSLQQPENNTVHKLDVNVTGAVIVVLPTNVTKREKSRLCTYWSFEKSYWDTEGGTVLQKNDTHTKCRYDHMTNFAVLVLYYNDYDPVTEEESRTLYILTALGCSVSIACLLVCLIIYVYLQVLSNDTVMIHANLSLSLMLAQLVLVTSDGASKYPHACKIVTVLLHFLFLSAFTWMLVEGVALYFSCSRAITSWGNTRIKYMVMGWGIPSVIVLVSLGATFPNYGDGLGDNCWLSIKNGLIWSFMGPLIIIVMVNLVILGLVMRAFLSLRSNSRKSEAARIRASLRAIVTLLPILGITWLFGLLVPLSDVFHYLFVIGNSTQVIIALFVYHNYH</sequence>
<feature type="transmembrane region" description="Helical" evidence="8">
    <location>
        <begin position="357"/>
        <end position="378"/>
    </location>
</feature>
<feature type="transmembrane region" description="Helical" evidence="8">
    <location>
        <begin position="248"/>
        <end position="267"/>
    </location>
</feature>
<reference evidence="11" key="1">
    <citation type="submission" date="2019-08" db="EMBL/GenBank/DDBJ databases">
        <title>The improved chromosome-level genome for the pearl oyster Pinctada fucata martensii using PacBio sequencing and Hi-C.</title>
        <authorList>
            <person name="Zheng Z."/>
        </authorList>
    </citation>
    <scope>NUCLEOTIDE SEQUENCE</scope>
    <source>
        <strain evidence="11">ZZ-2019</strain>
        <tissue evidence="11">Adductor muscle</tissue>
    </source>
</reference>
<dbReference type="Proteomes" id="UP001186944">
    <property type="component" value="Unassembled WGS sequence"/>
</dbReference>
<evidence type="ECO:0000256" key="4">
    <source>
        <dbReference type="ARBA" id="ARBA00022989"/>
    </source>
</evidence>
<dbReference type="GO" id="GO:0005886">
    <property type="term" value="C:plasma membrane"/>
    <property type="evidence" value="ECO:0007669"/>
    <property type="project" value="TreeGrafter"/>
</dbReference>
<keyword evidence="4 8" id="KW-1133">Transmembrane helix</keyword>
<feature type="transmembrane region" description="Helical" evidence="8">
    <location>
        <begin position="315"/>
        <end position="337"/>
    </location>
</feature>
<keyword evidence="5 8" id="KW-0472">Membrane</keyword>
<protein>
    <recommendedName>
        <fullName evidence="13">Adhesion G-protein coupled receptor D1-like</fullName>
    </recommendedName>
</protein>
<dbReference type="SMART" id="SM00303">
    <property type="entry name" value="GPS"/>
    <property type="match status" value="1"/>
</dbReference>
<evidence type="ECO:0000256" key="6">
    <source>
        <dbReference type="ARBA" id="ARBA00023157"/>
    </source>
</evidence>
<organism evidence="11 12">
    <name type="scientific">Pinctada imbricata</name>
    <name type="common">Atlantic pearl-oyster</name>
    <name type="synonym">Pinctada martensii</name>
    <dbReference type="NCBI Taxonomy" id="66713"/>
    <lineage>
        <taxon>Eukaryota</taxon>
        <taxon>Metazoa</taxon>
        <taxon>Spiralia</taxon>
        <taxon>Lophotrochozoa</taxon>
        <taxon>Mollusca</taxon>
        <taxon>Bivalvia</taxon>
        <taxon>Autobranchia</taxon>
        <taxon>Pteriomorphia</taxon>
        <taxon>Pterioida</taxon>
        <taxon>Pterioidea</taxon>
        <taxon>Pteriidae</taxon>
        <taxon>Pinctada</taxon>
    </lineage>
</organism>
<dbReference type="Pfam" id="PF01825">
    <property type="entry name" value="GPS"/>
    <property type="match status" value="1"/>
</dbReference>
<dbReference type="InterPro" id="IPR046338">
    <property type="entry name" value="GAIN_dom_sf"/>
</dbReference>
<name>A0AA88Y031_PINIB</name>